<evidence type="ECO:0000313" key="1">
    <source>
        <dbReference type="EMBL" id="GFT58739.1"/>
    </source>
</evidence>
<proteinExistence type="predicted"/>
<accession>A0A8X6PBL2</accession>
<organism evidence="1 2">
    <name type="scientific">Nephila pilipes</name>
    <name type="common">Giant wood spider</name>
    <name type="synonym">Nephila maculata</name>
    <dbReference type="NCBI Taxonomy" id="299642"/>
    <lineage>
        <taxon>Eukaryota</taxon>
        <taxon>Metazoa</taxon>
        <taxon>Ecdysozoa</taxon>
        <taxon>Arthropoda</taxon>
        <taxon>Chelicerata</taxon>
        <taxon>Arachnida</taxon>
        <taxon>Araneae</taxon>
        <taxon>Araneomorphae</taxon>
        <taxon>Entelegynae</taxon>
        <taxon>Araneoidea</taxon>
        <taxon>Nephilidae</taxon>
        <taxon>Nephila</taxon>
    </lineage>
</organism>
<dbReference type="AlphaFoldDB" id="A0A8X6PBL2"/>
<keyword evidence="2" id="KW-1185">Reference proteome</keyword>
<dbReference type="EMBL" id="BMAW01067234">
    <property type="protein sequence ID" value="GFT58739.1"/>
    <property type="molecule type" value="Genomic_DNA"/>
</dbReference>
<sequence length="91" mass="10108">MHKCTAEQRPCAHDISPIIPQLSMALANLSLPILCQILAASQAISPPKTFLPTNTLSPQRLLVFPCLSTFTSQCHLLVVSRQLLFHRYLVL</sequence>
<comment type="caution">
    <text evidence="1">The sequence shown here is derived from an EMBL/GenBank/DDBJ whole genome shotgun (WGS) entry which is preliminary data.</text>
</comment>
<protein>
    <submittedName>
        <fullName evidence="1">Uncharacterized protein</fullName>
    </submittedName>
</protein>
<dbReference type="Proteomes" id="UP000887013">
    <property type="component" value="Unassembled WGS sequence"/>
</dbReference>
<name>A0A8X6PBL2_NEPPI</name>
<evidence type="ECO:0000313" key="2">
    <source>
        <dbReference type="Proteomes" id="UP000887013"/>
    </source>
</evidence>
<reference evidence="1" key="1">
    <citation type="submission" date="2020-08" db="EMBL/GenBank/DDBJ databases">
        <title>Multicomponent nature underlies the extraordinary mechanical properties of spider dragline silk.</title>
        <authorList>
            <person name="Kono N."/>
            <person name="Nakamura H."/>
            <person name="Mori M."/>
            <person name="Yoshida Y."/>
            <person name="Ohtoshi R."/>
            <person name="Malay A.D."/>
            <person name="Moran D.A.P."/>
            <person name="Tomita M."/>
            <person name="Numata K."/>
            <person name="Arakawa K."/>
        </authorList>
    </citation>
    <scope>NUCLEOTIDE SEQUENCE</scope>
</reference>
<gene>
    <name evidence="1" type="ORF">NPIL_38711</name>
</gene>